<dbReference type="Gene3D" id="3.40.50.12370">
    <property type="match status" value="1"/>
</dbReference>
<name>A0A2P8IFQ8_SACCR</name>
<comment type="caution">
    <text evidence="1">The sequence shown here is derived from an EMBL/GenBank/DDBJ whole genome shotgun (WGS) entry which is preliminary data.</text>
</comment>
<reference evidence="1 2" key="1">
    <citation type="submission" date="2018-03" db="EMBL/GenBank/DDBJ databases">
        <title>Genomic Encyclopedia of Type Strains, Phase III (KMG-III): the genomes of soil and plant-associated and newly described type strains.</title>
        <authorList>
            <person name="Whitman W."/>
        </authorList>
    </citation>
    <scope>NUCLEOTIDE SEQUENCE [LARGE SCALE GENOMIC DNA]</scope>
    <source>
        <strain evidence="1 2">CGMCC 4.7097</strain>
    </source>
</reference>
<dbReference type="AlphaFoldDB" id="A0A2P8IFQ8"/>
<keyword evidence="2" id="KW-1185">Reference proteome</keyword>
<dbReference type="RefSeq" id="WP_106614274.1">
    <property type="nucleotide sequence ID" value="NZ_PYAX01000002.1"/>
</dbReference>
<dbReference type="EMBL" id="PYAX01000002">
    <property type="protein sequence ID" value="PSL57309.1"/>
    <property type="molecule type" value="Genomic_DNA"/>
</dbReference>
<dbReference type="OrthoDB" id="3694745at2"/>
<evidence type="ECO:0008006" key="3">
    <source>
        <dbReference type="Google" id="ProtNLM"/>
    </source>
</evidence>
<protein>
    <recommendedName>
        <fullName evidence="3">Universal stress protein family protein</fullName>
    </recommendedName>
</protein>
<proteinExistence type="predicted"/>
<evidence type="ECO:0000313" key="1">
    <source>
        <dbReference type="EMBL" id="PSL57309.1"/>
    </source>
</evidence>
<dbReference type="SUPFAM" id="SSF52402">
    <property type="entry name" value="Adenine nucleotide alpha hydrolases-like"/>
    <property type="match status" value="1"/>
</dbReference>
<accession>A0A2P8IFQ8</accession>
<evidence type="ECO:0000313" key="2">
    <source>
        <dbReference type="Proteomes" id="UP000241118"/>
    </source>
</evidence>
<dbReference type="Proteomes" id="UP000241118">
    <property type="component" value="Unassembled WGS sequence"/>
</dbReference>
<sequence length="235" mass="25362">MTDRIPAPVVVTGDHFPWGEAALRWATEYAMATRSPLAVRPPTSDPIRDLMPAGSRAGLLVVGYRGANGTAFGLGRLVQPLVEHAACDVVVIRGKAEALRRAHRRVTVLLSGDVADDDLALARAVAYAEQQHVALRVLHATPSLPVRTDDPVWPVTHADDVLRGTHHTSVLARMHPHEAITRYADTDLLVLAGCGPVTRAALHHAPCPVLVAHRYPVDIARPCSAEHDRAAHAER</sequence>
<organism evidence="1 2">
    <name type="scientific">Saccharothrix carnea</name>
    <dbReference type="NCBI Taxonomy" id="1280637"/>
    <lineage>
        <taxon>Bacteria</taxon>
        <taxon>Bacillati</taxon>
        <taxon>Actinomycetota</taxon>
        <taxon>Actinomycetes</taxon>
        <taxon>Pseudonocardiales</taxon>
        <taxon>Pseudonocardiaceae</taxon>
        <taxon>Saccharothrix</taxon>
    </lineage>
</organism>
<gene>
    <name evidence="1" type="ORF">B0I31_102287</name>
</gene>